<evidence type="ECO:0000256" key="3">
    <source>
        <dbReference type="ARBA" id="ARBA00023163"/>
    </source>
</evidence>
<dbReference type="PANTHER" id="PTHR43280:SF2">
    <property type="entry name" value="HTH-TYPE TRANSCRIPTIONAL REGULATOR EXSA"/>
    <property type="match status" value="1"/>
</dbReference>
<dbReference type="GO" id="GO:0003700">
    <property type="term" value="F:DNA-binding transcription factor activity"/>
    <property type="evidence" value="ECO:0007669"/>
    <property type="project" value="InterPro"/>
</dbReference>
<keyword evidence="3" id="KW-0804">Transcription</keyword>
<gene>
    <name evidence="4" type="ORF">ECE50_030715</name>
</gene>
<keyword evidence="1" id="KW-0805">Transcription regulation</keyword>
<name>A0A3S1AY93_9BACT</name>
<evidence type="ECO:0000256" key="1">
    <source>
        <dbReference type="ARBA" id="ARBA00023015"/>
    </source>
</evidence>
<organism evidence="4 5">
    <name type="scientific">Chitinophaga solisilvae</name>
    <dbReference type="NCBI Taxonomy" id="1233460"/>
    <lineage>
        <taxon>Bacteria</taxon>
        <taxon>Pseudomonadati</taxon>
        <taxon>Bacteroidota</taxon>
        <taxon>Chitinophagia</taxon>
        <taxon>Chitinophagales</taxon>
        <taxon>Chitinophagaceae</taxon>
        <taxon>Chitinophaga</taxon>
    </lineage>
</organism>
<protein>
    <submittedName>
        <fullName evidence="4">AraC family transcriptional regulator</fullName>
    </submittedName>
</protein>
<dbReference type="InterPro" id="IPR018060">
    <property type="entry name" value="HTH_AraC"/>
</dbReference>
<proteinExistence type="predicted"/>
<reference evidence="4" key="1">
    <citation type="submission" date="2020-05" db="EMBL/GenBank/DDBJ databases">
        <title>Chitinophaga laudate sp. nov., isolated from a tropical peat swamp.</title>
        <authorList>
            <person name="Goh C.B.S."/>
            <person name="Lee M.S."/>
            <person name="Parimannan S."/>
            <person name="Pasbakhsh P."/>
            <person name="Yule C.M."/>
            <person name="Rajandas H."/>
            <person name="Loke S."/>
            <person name="Croft L."/>
            <person name="Tan J.B.L."/>
        </authorList>
    </citation>
    <scope>NUCLEOTIDE SEQUENCE</scope>
    <source>
        <strain evidence="4">Mgbs1</strain>
    </source>
</reference>
<dbReference type="Pfam" id="PF12833">
    <property type="entry name" value="HTH_18"/>
    <property type="match status" value="1"/>
</dbReference>
<keyword evidence="5" id="KW-1185">Reference proteome</keyword>
<accession>A0A3S1AY93</accession>
<dbReference type="InterPro" id="IPR009057">
    <property type="entry name" value="Homeodomain-like_sf"/>
</dbReference>
<dbReference type="InterPro" id="IPR046532">
    <property type="entry name" value="DUF6597"/>
</dbReference>
<sequence length="272" mass="30740">MKYELIQPPVYLRSYVRFFWTLEGDAMDALSKVFGSLVDGSPGMIFQQTEGGAFVRDDKALPEIFLYGQTTKHTEIAALGEFRSAGVIFHPNALKSVFGLNAGDLTNSCVDLNLVSSPKKCYLSEKLLQSTSIDNQIEILSSYLHSQISNSHVPVDGIIEYAVSRIMTSNGSVPLKELLEKLHMTERTFERKFKEYVGISPKLFSRICRFQASLQQLKNNKYTRLSDIAFENDYADQSHFIRSFKEFTGCSPFQFQKQQQDAADSNTPVLIK</sequence>
<dbReference type="PROSITE" id="PS01124">
    <property type="entry name" value="HTH_ARAC_FAMILY_2"/>
    <property type="match status" value="1"/>
</dbReference>
<dbReference type="Gene3D" id="1.10.10.60">
    <property type="entry name" value="Homeodomain-like"/>
    <property type="match status" value="1"/>
</dbReference>
<dbReference type="Pfam" id="PF20240">
    <property type="entry name" value="DUF6597"/>
    <property type="match status" value="1"/>
</dbReference>
<dbReference type="Proteomes" id="UP000281028">
    <property type="component" value="Unassembled WGS sequence"/>
</dbReference>
<evidence type="ECO:0000313" key="4">
    <source>
        <dbReference type="EMBL" id="NSL91235.1"/>
    </source>
</evidence>
<keyword evidence="2" id="KW-0238">DNA-binding</keyword>
<dbReference type="SUPFAM" id="SSF46689">
    <property type="entry name" value="Homeodomain-like"/>
    <property type="match status" value="1"/>
</dbReference>
<dbReference type="GO" id="GO:0043565">
    <property type="term" value="F:sequence-specific DNA binding"/>
    <property type="evidence" value="ECO:0007669"/>
    <property type="project" value="InterPro"/>
</dbReference>
<dbReference type="OrthoDB" id="323290at2"/>
<dbReference type="PANTHER" id="PTHR43280">
    <property type="entry name" value="ARAC-FAMILY TRANSCRIPTIONAL REGULATOR"/>
    <property type="match status" value="1"/>
</dbReference>
<evidence type="ECO:0000256" key="2">
    <source>
        <dbReference type="ARBA" id="ARBA00023125"/>
    </source>
</evidence>
<dbReference type="AlphaFoldDB" id="A0A3S1AY93"/>
<evidence type="ECO:0000313" key="5">
    <source>
        <dbReference type="Proteomes" id="UP000281028"/>
    </source>
</evidence>
<comment type="caution">
    <text evidence="4">The sequence shown here is derived from an EMBL/GenBank/DDBJ whole genome shotgun (WGS) entry which is preliminary data.</text>
</comment>
<dbReference type="EMBL" id="RIAR02000003">
    <property type="protein sequence ID" value="NSL91235.1"/>
    <property type="molecule type" value="Genomic_DNA"/>
</dbReference>
<dbReference type="SMART" id="SM00342">
    <property type="entry name" value="HTH_ARAC"/>
    <property type="match status" value="1"/>
</dbReference>